<evidence type="ECO:0000259" key="3">
    <source>
        <dbReference type="PROSITE" id="PS51000"/>
    </source>
</evidence>
<dbReference type="InterPro" id="IPR026881">
    <property type="entry name" value="WYL_dom"/>
</dbReference>
<dbReference type="RefSeq" id="WP_084843195.1">
    <property type="nucleotide sequence ID" value="NZ_ARYN01000023.1"/>
</dbReference>
<dbReference type="Pfam" id="PF13280">
    <property type="entry name" value="WYL"/>
    <property type="match status" value="1"/>
</dbReference>
<organism evidence="4 5">
    <name type="scientific">Zunongwangia atlantica 22II14-10F7</name>
    <dbReference type="NCBI Taxonomy" id="1185767"/>
    <lineage>
        <taxon>Bacteria</taxon>
        <taxon>Pseudomonadati</taxon>
        <taxon>Bacteroidota</taxon>
        <taxon>Flavobacteriia</taxon>
        <taxon>Flavobacteriales</taxon>
        <taxon>Flavobacteriaceae</taxon>
        <taxon>Zunongwangia</taxon>
    </lineage>
</organism>
<proteinExistence type="predicted"/>
<dbReference type="PROSITE" id="PS52050">
    <property type="entry name" value="WYL"/>
    <property type="match status" value="1"/>
</dbReference>
<comment type="caution">
    <text evidence="4">The sequence shown here is derived from an EMBL/GenBank/DDBJ whole genome shotgun (WGS) entry which is preliminary data.</text>
</comment>
<dbReference type="PANTHER" id="PTHR34580">
    <property type="match status" value="1"/>
</dbReference>
<sequence length="229" mass="26792">MDYSEVNRLSRLTAILIQLQTKNLITAAELSNKFQISKRTVYRDIRALESAGVPIITEEGKGYSLMDGYKIPPVMFTENQANALILAEQLVLRNNDASFIKDYSEAIEKVKSILRYTTKEKANILANRTQYDEVLNQKRNSNNLSDLQNALTSYRLVSIDYINQNGSFTTRIIEPFAILSTENWYVIAWCRLRNEFRFFRPDRIQKMKVLSEHFEPHNMTLQEYFDKFH</sequence>
<evidence type="ECO:0000313" key="5">
    <source>
        <dbReference type="Proteomes" id="UP000192746"/>
    </source>
</evidence>
<dbReference type="PROSITE" id="PS51000">
    <property type="entry name" value="HTH_DEOR_2"/>
    <property type="match status" value="1"/>
</dbReference>
<dbReference type="Gene3D" id="1.10.10.10">
    <property type="entry name" value="Winged helix-like DNA-binding domain superfamily/Winged helix DNA-binding domain"/>
    <property type="match status" value="1"/>
</dbReference>
<dbReference type="InterPro" id="IPR051534">
    <property type="entry name" value="CBASS_pafABC_assoc_protein"/>
</dbReference>
<keyword evidence="2" id="KW-0804">Transcription</keyword>
<dbReference type="InterPro" id="IPR036388">
    <property type="entry name" value="WH-like_DNA-bd_sf"/>
</dbReference>
<dbReference type="InterPro" id="IPR001034">
    <property type="entry name" value="DeoR_HTH"/>
</dbReference>
<dbReference type="Pfam" id="PF08279">
    <property type="entry name" value="HTH_11"/>
    <property type="match status" value="1"/>
</dbReference>
<evidence type="ECO:0000256" key="1">
    <source>
        <dbReference type="ARBA" id="ARBA00023015"/>
    </source>
</evidence>
<dbReference type="SUPFAM" id="SSF46785">
    <property type="entry name" value="Winged helix' DNA-binding domain"/>
    <property type="match status" value="1"/>
</dbReference>
<evidence type="ECO:0000313" key="4">
    <source>
        <dbReference type="EMBL" id="ORL43846.1"/>
    </source>
</evidence>
<keyword evidence="5" id="KW-1185">Reference proteome</keyword>
<dbReference type="OrthoDB" id="9815009at2"/>
<dbReference type="AlphaFoldDB" id="A0A1Y1SYJ5"/>
<keyword evidence="1" id="KW-0805">Transcription regulation</keyword>
<dbReference type="InterPro" id="IPR013196">
    <property type="entry name" value="HTH_11"/>
</dbReference>
<dbReference type="GO" id="GO:0003700">
    <property type="term" value="F:DNA-binding transcription factor activity"/>
    <property type="evidence" value="ECO:0007669"/>
    <property type="project" value="InterPro"/>
</dbReference>
<evidence type="ECO:0000256" key="2">
    <source>
        <dbReference type="ARBA" id="ARBA00023163"/>
    </source>
</evidence>
<dbReference type="Proteomes" id="UP000192746">
    <property type="component" value="Unassembled WGS sequence"/>
</dbReference>
<gene>
    <name evidence="4" type="ORF">IIF7_18634</name>
</gene>
<protein>
    <submittedName>
        <fullName evidence="4">Transcriptional regulator</fullName>
    </submittedName>
</protein>
<reference evidence="4 5" key="1">
    <citation type="submission" date="2013-04" db="EMBL/GenBank/DDBJ databases">
        <title>Zunongwangia sp. 22II14-10F7 Genome Sequencing.</title>
        <authorList>
            <person name="Lai Q."/>
            <person name="Shao Z."/>
        </authorList>
    </citation>
    <scope>NUCLEOTIDE SEQUENCE [LARGE SCALE GENOMIC DNA]</scope>
    <source>
        <strain evidence="4 5">22II14-10F7</strain>
    </source>
</reference>
<dbReference type="InterPro" id="IPR036390">
    <property type="entry name" value="WH_DNA-bd_sf"/>
</dbReference>
<dbReference type="STRING" id="1185767.IIF7_18634"/>
<dbReference type="EMBL" id="ARYN01000023">
    <property type="protein sequence ID" value="ORL43846.1"/>
    <property type="molecule type" value="Genomic_DNA"/>
</dbReference>
<dbReference type="PANTHER" id="PTHR34580:SF1">
    <property type="entry name" value="PROTEIN PAFC"/>
    <property type="match status" value="1"/>
</dbReference>
<name>A0A1Y1SYJ5_9FLAO</name>
<accession>A0A1Y1SYJ5</accession>
<feature type="domain" description="HTH deoR-type" evidence="3">
    <location>
        <begin position="8"/>
        <end position="63"/>
    </location>
</feature>